<proteinExistence type="predicted"/>
<dbReference type="Gene3D" id="3.90.320.10">
    <property type="match status" value="1"/>
</dbReference>
<keyword evidence="1" id="KW-0227">DNA damage</keyword>
<comment type="caution">
    <text evidence="6">The sequence shown here is derived from an EMBL/GenBank/DDBJ whole genome shotgun (WGS) entry which is preliminary data.</text>
</comment>
<feature type="domain" description="PD-(D/E)XK endonuclease-like" evidence="5">
    <location>
        <begin position="23"/>
        <end position="86"/>
    </location>
</feature>
<reference evidence="6 7" key="1">
    <citation type="submission" date="2014-01" db="EMBL/GenBank/DDBJ databases">
        <authorList>
            <person name="Dobos K."/>
            <person name="Lenaerts A."/>
            <person name="Ordway D."/>
            <person name="DeGroote M.A."/>
            <person name="Parker T."/>
            <person name="Sizemore C."/>
            <person name="Tallon L.J."/>
            <person name="Sadzewicz L.K."/>
            <person name="Sengamalay N."/>
            <person name="Fraser C.M."/>
            <person name="Hine E."/>
            <person name="Shefchek K.A."/>
            <person name="Das S.P."/>
            <person name="Tettelin H."/>
        </authorList>
    </citation>
    <scope>NUCLEOTIDE SEQUENCE [LARGE SCALE GENOMIC DNA]</scope>
    <source>
        <strain evidence="6 7">Harvey</strain>
    </source>
</reference>
<dbReference type="InterPro" id="IPR011604">
    <property type="entry name" value="PDDEXK-like_dom_sf"/>
</dbReference>
<evidence type="ECO:0000256" key="1">
    <source>
        <dbReference type="ARBA" id="ARBA00022763"/>
    </source>
</evidence>
<organism evidence="6 7">
    <name type="scientific">Mycobacterium ulcerans str. Harvey</name>
    <dbReference type="NCBI Taxonomy" id="1299332"/>
    <lineage>
        <taxon>Bacteria</taxon>
        <taxon>Bacillati</taxon>
        <taxon>Actinomycetota</taxon>
        <taxon>Actinomycetes</taxon>
        <taxon>Mycobacteriales</taxon>
        <taxon>Mycobacteriaceae</taxon>
        <taxon>Mycobacterium</taxon>
        <taxon>Mycobacterium ulcerans group</taxon>
    </lineage>
</organism>
<feature type="region of interest" description="Disordered" evidence="4">
    <location>
        <begin position="1"/>
        <end position="23"/>
    </location>
</feature>
<evidence type="ECO:0000259" key="5">
    <source>
        <dbReference type="Pfam" id="PF12705"/>
    </source>
</evidence>
<evidence type="ECO:0000313" key="6">
    <source>
        <dbReference type="EMBL" id="EUA89495.1"/>
    </source>
</evidence>
<dbReference type="SUPFAM" id="SSF52980">
    <property type="entry name" value="Restriction endonuclease-like"/>
    <property type="match status" value="1"/>
</dbReference>
<dbReference type="Proteomes" id="UP000020681">
    <property type="component" value="Unassembled WGS sequence"/>
</dbReference>
<dbReference type="InterPro" id="IPR038726">
    <property type="entry name" value="PDDEXK_AddAB-type"/>
</dbReference>
<evidence type="ECO:0000256" key="4">
    <source>
        <dbReference type="SAM" id="MobiDB-lite"/>
    </source>
</evidence>
<keyword evidence="2" id="KW-0378">Hydrolase</keyword>
<gene>
    <name evidence="6" type="ORF">I551_3998</name>
</gene>
<keyword evidence="2" id="KW-0547">Nucleotide-binding</keyword>
<dbReference type="EMBL" id="JAOL01000120">
    <property type="protein sequence ID" value="EUA89495.1"/>
    <property type="molecule type" value="Genomic_DNA"/>
</dbReference>
<evidence type="ECO:0000256" key="2">
    <source>
        <dbReference type="ARBA" id="ARBA00022806"/>
    </source>
</evidence>
<keyword evidence="2" id="KW-0067">ATP-binding</keyword>
<evidence type="ECO:0000256" key="3">
    <source>
        <dbReference type="ARBA" id="ARBA00023204"/>
    </source>
</evidence>
<feature type="compositionally biased region" description="Basic and acidic residues" evidence="4">
    <location>
        <begin position="1"/>
        <end position="10"/>
    </location>
</feature>
<dbReference type="InterPro" id="IPR011335">
    <property type="entry name" value="Restrct_endonuc-II-like"/>
</dbReference>
<keyword evidence="2" id="KW-0347">Helicase</keyword>
<name>A0ABN0QXR1_MYCUL</name>
<dbReference type="Pfam" id="PF12705">
    <property type="entry name" value="PDDEXK_1"/>
    <property type="match status" value="1"/>
</dbReference>
<keyword evidence="7" id="KW-1185">Reference proteome</keyword>
<keyword evidence="3" id="KW-0234">DNA repair</keyword>
<accession>A0ABN0QXR1</accession>
<sequence>MGGAHADRRRGAIRNAGRRHRGEGRIDAVFEDPDGGATVVDWKTGEPPRGPEAMWQAAVQLAVYRMAWAALRGCPESSVRTAFHYVRTGVTVIPDELPDGMALAELLADSDPPCSC</sequence>
<protein>
    <submittedName>
        <fullName evidence="6">PD-(D/E)XK nuclease superfamily protein</fullName>
    </submittedName>
</protein>
<evidence type="ECO:0000313" key="7">
    <source>
        <dbReference type="Proteomes" id="UP000020681"/>
    </source>
</evidence>
<feature type="compositionally biased region" description="Basic residues" evidence="4">
    <location>
        <begin position="11"/>
        <end position="22"/>
    </location>
</feature>